<dbReference type="EMBL" id="JAIWQS010000012">
    <property type="protein sequence ID" value="KAJ8748330.1"/>
    <property type="molecule type" value="Genomic_DNA"/>
</dbReference>
<dbReference type="FunFam" id="1.10.418.10:FF:000045">
    <property type="entry name" value="Fimbrin-1 isoform A"/>
    <property type="match status" value="1"/>
</dbReference>
<dbReference type="SMART" id="SM00033">
    <property type="entry name" value="CH"/>
    <property type="match status" value="4"/>
</dbReference>
<sequence>MSSFVGVLVSDPWLQGQFTQVELRTLKSKFVSVRTQSGRVTVGDLPSVFAKLKAFAGMYGEDDLKAMLAESEANMEDEIDFESFLRAYLNMHARATAKSGGKKLGHSSSFLKATTTTFHHNINESEKASYVGHINNYLAEDPFLKQFLPIDPSTNALFDLVKDGVLLCKLINVAVPGTIDERAINTKKTLNPWERNENHTLCLNSAKAIGCTVVNIGTQDLVEARPHLVLGIISQIVKIQLLADLDLKKTPQLVELVDDSREVEELMGLPPEKVLLKWMNFHLKKAGYTKQVTNFSSDVKDGEAYAYLLNALAPEHSTHDTLEAMDVTKRANLVLEQAEKLDCKRYVTPQDIVEGSPNLNLAFVAQIFQHRNGLSVDSTKTSFAEMMTDDAETSREERCFRLWINSLGVATYVNHVFEDVRNGWVLLEVLDKISTGSVNWRQATKPPIKMPFRKVENCNQVVQIGKDLNFSLVNIAGNDIVQGNKKLILAFLWQLMRFSMLQLLKNLRSHSSHSQGKEITDADILDWANKKVKQAKRTSQMESFKDKTLANGVFFLELLSAVEPRVVNWSVVTKGENDEDKKLNATYIISVARKLGCSIFLLPEDILEVNQKMMLTLTASIMYWSLQQQATESESSAVDDNADEDGENEKGLTNKVSSLSVDDSV</sequence>
<dbReference type="GO" id="GO:0051639">
    <property type="term" value="P:actin filament network formation"/>
    <property type="evidence" value="ECO:0007669"/>
    <property type="project" value="TreeGrafter"/>
</dbReference>
<dbReference type="SUPFAM" id="SSF47473">
    <property type="entry name" value="EF-hand"/>
    <property type="match status" value="1"/>
</dbReference>
<dbReference type="PROSITE" id="PS00020">
    <property type="entry name" value="ACTININ_2"/>
    <property type="match status" value="1"/>
</dbReference>
<proteinExistence type="predicted"/>
<evidence type="ECO:0000256" key="3">
    <source>
        <dbReference type="ARBA" id="ARBA00022490"/>
    </source>
</evidence>
<keyword evidence="10" id="KW-1185">Reference proteome</keyword>
<evidence type="ECO:0000259" key="8">
    <source>
        <dbReference type="PROSITE" id="PS50021"/>
    </source>
</evidence>
<dbReference type="GO" id="GO:0005737">
    <property type="term" value="C:cytoplasm"/>
    <property type="evidence" value="ECO:0007669"/>
    <property type="project" value="TreeGrafter"/>
</dbReference>
<dbReference type="GO" id="GO:0051017">
    <property type="term" value="P:actin filament bundle assembly"/>
    <property type="evidence" value="ECO:0007669"/>
    <property type="project" value="InterPro"/>
</dbReference>
<dbReference type="Proteomes" id="UP001159364">
    <property type="component" value="Linkage Group LG12"/>
</dbReference>
<comment type="subcellular location">
    <subcellularLocation>
        <location evidence="1">Cytoplasm</location>
        <location evidence="1">Cytoskeleton</location>
    </subcellularLocation>
</comment>
<dbReference type="InterPro" id="IPR039959">
    <property type="entry name" value="Fimbrin/Plastin"/>
</dbReference>
<dbReference type="AlphaFoldDB" id="A0AAV8S843"/>
<gene>
    <name evidence="9" type="ORF">K2173_001749</name>
</gene>
<dbReference type="InterPro" id="IPR011992">
    <property type="entry name" value="EF-hand-dom_pair"/>
</dbReference>
<evidence type="ECO:0000256" key="7">
    <source>
        <dbReference type="SAM" id="MobiDB-lite"/>
    </source>
</evidence>
<dbReference type="PANTHER" id="PTHR19961">
    <property type="entry name" value="FIMBRIN/PLASTIN"/>
    <property type="match status" value="1"/>
</dbReference>
<feature type="domain" description="Calponin-homology (CH)" evidence="8">
    <location>
        <begin position="394"/>
        <end position="500"/>
    </location>
</feature>
<evidence type="ECO:0000313" key="10">
    <source>
        <dbReference type="Proteomes" id="UP001159364"/>
    </source>
</evidence>
<dbReference type="Pfam" id="PF00307">
    <property type="entry name" value="CH"/>
    <property type="match status" value="4"/>
</dbReference>
<evidence type="ECO:0000256" key="1">
    <source>
        <dbReference type="ARBA" id="ARBA00004245"/>
    </source>
</evidence>
<feature type="region of interest" description="Disordered" evidence="7">
    <location>
        <begin position="633"/>
        <end position="665"/>
    </location>
</feature>
<keyword evidence="5" id="KW-0009">Actin-binding</keyword>
<keyword evidence="3" id="KW-0963">Cytoplasm</keyword>
<evidence type="ECO:0000256" key="6">
    <source>
        <dbReference type="ARBA" id="ARBA00023212"/>
    </source>
</evidence>
<comment type="caution">
    <text evidence="9">The sequence shown here is derived from an EMBL/GenBank/DDBJ whole genome shotgun (WGS) entry which is preliminary data.</text>
</comment>
<dbReference type="CDD" id="cd21302">
    <property type="entry name" value="CH_AtFIM_like_rpt4"/>
    <property type="match status" value="1"/>
</dbReference>
<dbReference type="FunFam" id="1.10.418.10:FF:000041">
    <property type="entry name" value="Fimbrin-2 isoform A"/>
    <property type="match status" value="1"/>
</dbReference>
<keyword evidence="4" id="KW-0677">Repeat</keyword>
<dbReference type="InterPro" id="IPR001589">
    <property type="entry name" value="Actinin_actin-bd_CS"/>
</dbReference>
<evidence type="ECO:0000256" key="4">
    <source>
        <dbReference type="ARBA" id="ARBA00022737"/>
    </source>
</evidence>
<reference evidence="9 10" key="1">
    <citation type="submission" date="2021-09" db="EMBL/GenBank/DDBJ databases">
        <title>Genomic insights and catalytic innovation underlie evolution of tropane alkaloids biosynthesis.</title>
        <authorList>
            <person name="Wang Y.-J."/>
            <person name="Tian T."/>
            <person name="Huang J.-P."/>
            <person name="Huang S.-X."/>
        </authorList>
    </citation>
    <scope>NUCLEOTIDE SEQUENCE [LARGE SCALE GENOMIC DNA]</scope>
    <source>
        <strain evidence="9">KIB-2018</strain>
        <tissue evidence="9">Leaf</tissue>
    </source>
</reference>
<keyword evidence="6" id="KW-0206">Cytoskeleton</keyword>
<dbReference type="FunFam" id="1.10.418.10:FF:000034">
    <property type="entry name" value="Fimbrin-2 like"/>
    <property type="match status" value="1"/>
</dbReference>
<evidence type="ECO:0000256" key="5">
    <source>
        <dbReference type="ARBA" id="ARBA00023203"/>
    </source>
</evidence>
<dbReference type="CDD" id="cd21293">
    <property type="entry name" value="CH_AtFIM_like_rpt1"/>
    <property type="match status" value="1"/>
</dbReference>
<dbReference type="CDD" id="cd21299">
    <property type="entry name" value="CH_AtFIM_like_rpt3"/>
    <property type="match status" value="1"/>
</dbReference>
<dbReference type="InterPro" id="IPR036872">
    <property type="entry name" value="CH_dom_sf"/>
</dbReference>
<organism evidence="9 10">
    <name type="scientific">Erythroxylum novogranatense</name>
    <dbReference type="NCBI Taxonomy" id="1862640"/>
    <lineage>
        <taxon>Eukaryota</taxon>
        <taxon>Viridiplantae</taxon>
        <taxon>Streptophyta</taxon>
        <taxon>Embryophyta</taxon>
        <taxon>Tracheophyta</taxon>
        <taxon>Spermatophyta</taxon>
        <taxon>Magnoliopsida</taxon>
        <taxon>eudicotyledons</taxon>
        <taxon>Gunneridae</taxon>
        <taxon>Pentapetalae</taxon>
        <taxon>rosids</taxon>
        <taxon>fabids</taxon>
        <taxon>Malpighiales</taxon>
        <taxon>Erythroxylaceae</taxon>
        <taxon>Erythroxylum</taxon>
    </lineage>
</organism>
<feature type="domain" description="Calponin-homology (CH)" evidence="8">
    <location>
        <begin position="124"/>
        <end position="241"/>
    </location>
</feature>
<dbReference type="FunFam" id="1.10.418.10:FF:000031">
    <property type="entry name" value="Fimbrin-2 like"/>
    <property type="match status" value="1"/>
</dbReference>
<dbReference type="Gene3D" id="1.10.418.10">
    <property type="entry name" value="Calponin-like domain"/>
    <property type="match status" value="4"/>
</dbReference>
<feature type="compositionally biased region" description="Polar residues" evidence="7">
    <location>
        <begin position="654"/>
        <end position="665"/>
    </location>
</feature>
<evidence type="ECO:0000256" key="2">
    <source>
        <dbReference type="ARBA" id="ARBA00011385"/>
    </source>
</evidence>
<dbReference type="InterPro" id="IPR001715">
    <property type="entry name" value="CH_dom"/>
</dbReference>
<accession>A0AAV8S843</accession>
<protein>
    <recommendedName>
        <fullName evidence="8">Calponin-homology (CH) domain-containing protein</fullName>
    </recommendedName>
</protein>
<comment type="subunit">
    <text evidence="2">Interacts with F-actin.</text>
</comment>
<name>A0AAV8S843_9ROSI</name>
<feature type="domain" description="Calponin-homology (CH)" evidence="8">
    <location>
        <begin position="269"/>
        <end position="372"/>
    </location>
</feature>
<dbReference type="PROSITE" id="PS50021">
    <property type="entry name" value="CH"/>
    <property type="match status" value="4"/>
</dbReference>
<dbReference type="GO" id="GO:0005884">
    <property type="term" value="C:actin filament"/>
    <property type="evidence" value="ECO:0007669"/>
    <property type="project" value="TreeGrafter"/>
</dbReference>
<feature type="domain" description="Calponin-homology (CH)" evidence="8">
    <location>
        <begin position="518"/>
        <end position="626"/>
    </location>
</feature>
<dbReference type="GO" id="GO:0051015">
    <property type="term" value="F:actin filament binding"/>
    <property type="evidence" value="ECO:0007669"/>
    <property type="project" value="InterPro"/>
</dbReference>
<evidence type="ECO:0000313" key="9">
    <source>
        <dbReference type="EMBL" id="KAJ8748330.1"/>
    </source>
</evidence>
<dbReference type="GO" id="GO:0032432">
    <property type="term" value="C:actin filament bundle"/>
    <property type="evidence" value="ECO:0007669"/>
    <property type="project" value="TreeGrafter"/>
</dbReference>
<dbReference type="PANTHER" id="PTHR19961:SF79">
    <property type="entry name" value="FIMBRIN-5"/>
    <property type="match status" value="1"/>
</dbReference>
<dbReference type="SUPFAM" id="SSF47576">
    <property type="entry name" value="Calponin-homology domain, CH-domain"/>
    <property type="match status" value="1"/>
</dbReference>